<organism evidence="2 3">
    <name type="scientific">Pseudovibrio japonicus</name>
    <dbReference type="NCBI Taxonomy" id="366534"/>
    <lineage>
        <taxon>Bacteria</taxon>
        <taxon>Pseudomonadati</taxon>
        <taxon>Pseudomonadota</taxon>
        <taxon>Alphaproteobacteria</taxon>
        <taxon>Hyphomicrobiales</taxon>
        <taxon>Stappiaceae</taxon>
        <taxon>Pseudovibrio</taxon>
    </lineage>
</organism>
<dbReference type="RefSeq" id="WP_189438205.1">
    <property type="nucleotide sequence ID" value="NZ_BMXE01000007.1"/>
</dbReference>
<dbReference type="Pfam" id="PF12680">
    <property type="entry name" value="SnoaL_2"/>
    <property type="match status" value="1"/>
</dbReference>
<dbReference type="EMBL" id="BMXE01000007">
    <property type="protein sequence ID" value="GHB43562.1"/>
    <property type="molecule type" value="Genomic_DNA"/>
</dbReference>
<dbReference type="SUPFAM" id="SSF54427">
    <property type="entry name" value="NTF2-like"/>
    <property type="match status" value="1"/>
</dbReference>
<evidence type="ECO:0000313" key="3">
    <source>
        <dbReference type="Proteomes" id="UP000637980"/>
    </source>
</evidence>
<evidence type="ECO:0000259" key="1">
    <source>
        <dbReference type="Pfam" id="PF12680"/>
    </source>
</evidence>
<proteinExistence type="predicted"/>
<accession>A0ABQ3EJZ5</accession>
<keyword evidence="3" id="KW-1185">Reference proteome</keyword>
<reference evidence="3" key="1">
    <citation type="journal article" date="2019" name="Int. J. Syst. Evol. Microbiol.">
        <title>The Global Catalogue of Microorganisms (GCM) 10K type strain sequencing project: providing services to taxonomists for standard genome sequencing and annotation.</title>
        <authorList>
            <consortium name="The Broad Institute Genomics Platform"/>
            <consortium name="The Broad Institute Genome Sequencing Center for Infectious Disease"/>
            <person name="Wu L."/>
            <person name="Ma J."/>
        </authorList>
    </citation>
    <scope>NUCLEOTIDE SEQUENCE [LARGE SCALE GENOMIC DNA]</scope>
    <source>
        <strain evidence="3">KCTC 12861</strain>
    </source>
</reference>
<name>A0ABQ3EJZ5_9HYPH</name>
<dbReference type="Gene3D" id="3.10.450.50">
    <property type="match status" value="1"/>
</dbReference>
<dbReference type="Proteomes" id="UP000637980">
    <property type="component" value="Unassembled WGS sequence"/>
</dbReference>
<dbReference type="InterPro" id="IPR037401">
    <property type="entry name" value="SnoaL-like"/>
</dbReference>
<feature type="domain" description="SnoaL-like" evidence="1">
    <location>
        <begin position="16"/>
        <end position="115"/>
    </location>
</feature>
<sequence>MVQLVEVSINAREFSEQLYKAVDSLSAEGVGAFLTPNVRFQLGNFDEIVGYDAVVEANRAFFQSIVAMSHTIKDAWTVDENVICTGYVHYTRHDKSTLQIPFSAVLKLKDNLISDYQVYVDVSPL</sequence>
<dbReference type="InterPro" id="IPR032710">
    <property type="entry name" value="NTF2-like_dom_sf"/>
</dbReference>
<gene>
    <name evidence="2" type="ORF">GCM10007094_36230</name>
</gene>
<comment type="caution">
    <text evidence="2">The sequence shown here is derived from an EMBL/GenBank/DDBJ whole genome shotgun (WGS) entry which is preliminary data.</text>
</comment>
<protein>
    <recommendedName>
        <fullName evidence="1">SnoaL-like domain-containing protein</fullName>
    </recommendedName>
</protein>
<evidence type="ECO:0000313" key="2">
    <source>
        <dbReference type="EMBL" id="GHB43562.1"/>
    </source>
</evidence>